<dbReference type="AlphaFoldDB" id="A0A1J4N5W0"/>
<evidence type="ECO:0000256" key="1">
    <source>
        <dbReference type="SAM" id="MobiDB-lite"/>
    </source>
</evidence>
<reference evidence="2" key="1">
    <citation type="submission" date="2016-10" db="EMBL/GenBank/DDBJ databases">
        <title>Draft Genome Sequence of Nocardioides luteus Strain BAFB, an Alkane-Degrading Bacterium Isolated from JP-7 Polluted Soil.</title>
        <authorList>
            <person name="Brown L."/>
            <person name="Ruiz O.N."/>
            <person name="Gunasekera T."/>
        </authorList>
    </citation>
    <scope>NUCLEOTIDE SEQUENCE [LARGE SCALE GENOMIC DNA]</scope>
    <source>
        <strain evidence="2">BAFB</strain>
    </source>
</reference>
<gene>
    <name evidence="2" type="ORF">UG56_010480</name>
</gene>
<feature type="compositionally biased region" description="Low complexity" evidence="1">
    <location>
        <begin position="135"/>
        <end position="146"/>
    </location>
</feature>
<feature type="compositionally biased region" description="Polar residues" evidence="1">
    <location>
        <begin position="35"/>
        <end position="47"/>
    </location>
</feature>
<sequence>MRASQRAIVGVGLAVVATVAMALLIGGLRSIGPDQASQPAHQATGPQSVLDGPTGPPEPVDAAEDTSVGTLPPPPDASLATQLASRDLLAPSGPPSKAGQPAEGNTLSARKSRPGKKPSDQLPAMPEQDFTVTQDGWDWSGWTDGDGWYGDRDSDDRDDCRRDSRYDRYDRRDACDDLDRRD</sequence>
<name>A0A1J4N5W0_9ACTN</name>
<feature type="region of interest" description="Disordered" evidence="1">
    <location>
        <begin position="32"/>
        <end position="182"/>
    </location>
</feature>
<keyword evidence="3" id="KW-1185">Reference proteome</keyword>
<dbReference type="EMBL" id="JZDQ02000012">
    <property type="protein sequence ID" value="OIJ26915.1"/>
    <property type="molecule type" value="Genomic_DNA"/>
</dbReference>
<dbReference type="OrthoDB" id="3787291at2"/>
<organism evidence="2 3">
    <name type="scientific">Nocardioides luteus</name>
    <dbReference type="NCBI Taxonomy" id="1844"/>
    <lineage>
        <taxon>Bacteria</taxon>
        <taxon>Bacillati</taxon>
        <taxon>Actinomycetota</taxon>
        <taxon>Actinomycetes</taxon>
        <taxon>Propionibacteriales</taxon>
        <taxon>Nocardioidaceae</taxon>
        <taxon>Nocardioides</taxon>
    </lineage>
</organism>
<evidence type="ECO:0000313" key="3">
    <source>
        <dbReference type="Proteomes" id="UP000033772"/>
    </source>
</evidence>
<comment type="caution">
    <text evidence="2">The sequence shown here is derived from an EMBL/GenBank/DDBJ whole genome shotgun (WGS) entry which is preliminary data.</text>
</comment>
<evidence type="ECO:0000313" key="2">
    <source>
        <dbReference type="EMBL" id="OIJ26915.1"/>
    </source>
</evidence>
<proteinExistence type="predicted"/>
<accession>A0A1J4N5W0</accession>
<dbReference type="RefSeq" id="WP_071327017.1">
    <property type="nucleotide sequence ID" value="NZ_JZDQ02000012.1"/>
</dbReference>
<feature type="compositionally biased region" description="Basic and acidic residues" evidence="1">
    <location>
        <begin position="149"/>
        <end position="182"/>
    </location>
</feature>
<dbReference type="STRING" id="1844.UG56_010480"/>
<protein>
    <submittedName>
        <fullName evidence="2">Uncharacterized protein</fullName>
    </submittedName>
</protein>
<dbReference type="Proteomes" id="UP000033772">
    <property type="component" value="Unassembled WGS sequence"/>
</dbReference>